<dbReference type="GO" id="GO:0052621">
    <property type="term" value="F:diguanylate cyclase activity"/>
    <property type="evidence" value="ECO:0007669"/>
    <property type="project" value="UniProtKB-EC"/>
</dbReference>
<dbReference type="InterPro" id="IPR001789">
    <property type="entry name" value="Sig_transdc_resp-reg_receiver"/>
</dbReference>
<evidence type="ECO:0000259" key="5">
    <source>
        <dbReference type="PROSITE" id="PS50887"/>
    </source>
</evidence>
<protein>
    <recommendedName>
        <fullName evidence="1">diguanylate cyclase</fullName>
        <ecNumber evidence="1">2.7.7.65</ecNumber>
    </recommendedName>
</protein>
<feature type="modified residue" description="4-aspartylphosphate" evidence="3">
    <location>
        <position position="57"/>
    </location>
</feature>
<dbReference type="SUPFAM" id="SSF52172">
    <property type="entry name" value="CheY-like"/>
    <property type="match status" value="2"/>
</dbReference>
<dbReference type="FunFam" id="3.30.70.270:FF:000001">
    <property type="entry name" value="Diguanylate cyclase domain protein"/>
    <property type="match status" value="1"/>
</dbReference>
<keyword evidence="3" id="KW-0597">Phosphoprotein</keyword>
<feature type="domain" description="Response regulatory" evidence="4">
    <location>
        <begin position="128"/>
        <end position="245"/>
    </location>
</feature>
<feature type="modified residue" description="4-aspartylphosphate" evidence="3">
    <location>
        <position position="178"/>
    </location>
</feature>
<evidence type="ECO:0000259" key="4">
    <source>
        <dbReference type="PROSITE" id="PS50110"/>
    </source>
</evidence>
<dbReference type="NCBIfam" id="TIGR00254">
    <property type="entry name" value="GGDEF"/>
    <property type="match status" value="1"/>
</dbReference>
<proteinExistence type="predicted"/>
<dbReference type="Gene3D" id="3.30.70.270">
    <property type="match status" value="1"/>
</dbReference>
<evidence type="ECO:0000313" key="7">
    <source>
        <dbReference type="Proteomes" id="UP000503264"/>
    </source>
</evidence>
<dbReference type="PANTHER" id="PTHR45138:SF9">
    <property type="entry name" value="DIGUANYLATE CYCLASE DGCM-RELATED"/>
    <property type="match status" value="1"/>
</dbReference>
<dbReference type="PROSITE" id="PS50887">
    <property type="entry name" value="GGDEF"/>
    <property type="match status" value="1"/>
</dbReference>
<evidence type="ECO:0000256" key="2">
    <source>
        <dbReference type="ARBA" id="ARBA00034247"/>
    </source>
</evidence>
<dbReference type="PROSITE" id="PS50110">
    <property type="entry name" value="RESPONSE_REGULATORY"/>
    <property type="match status" value="2"/>
</dbReference>
<dbReference type="CDD" id="cd01949">
    <property type="entry name" value="GGDEF"/>
    <property type="match status" value="1"/>
</dbReference>
<dbReference type="InterPro" id="IPR043128">
    <property type="entry name" value="Rev_trsase/Diguanyl_cyclase"/>
</dbReference>
<dbReference type="Proteomes" id="UP000503264">
    <property type="component" value="Chromosome"/>
</dbReference>
<feature type="domain" description="Response regulatory" evidence="4">
    <location>
        <begin position="3"/>
        <end position="120"/>
    </location>
</feature>
<dbReference type="GO" id="GO:1902201">
    <property type="term" value="P:negative regulation of bacterial-type flagellum-dependent cell motility"/>
    <property type="evidence" value="ECO:0007669"/>
    <property type="project" value="TreeGrafter"/>
</dbReference>
<name>A0A6G5QGG9_9BACT</name>
<dbReference type="EC" id="2.7.7.65" evidence="1"/>
<keyword evidence="7" id="KW-1185">Reference proteome</keyword>
<comment type="catalytic activity">
    <reaction evidence="2">
        <text>2 GTP = 3',3'-c-di-GMP + 2 diphosphate</text>
        <dbReference type="Rhea" id="RHEA:24898"/>
        <dbReference type="ChEBI" id="CHEBI:33019"/>
        <dbReference type="ChEBI" id="CHEBI:37565"/>
        <dbReference type="ChEBI" id="CHEBI:58805"/>
        <dbReference type="EC" id="2.7.7.65"/>
    </reaction>
</comment>
<dbReference type="SMART" id="SM00267">
    <property type="entry name" value="GGDEF"/>
    <property type="match status" value="1"/>
</dbReference>
<dbReference type="GO" id="GO:0000160">
    <property type="term" value="P:phosphorelay signal transduction system"/>
    <property type="evidence" value="ECO:0007669"/>
    <property type="project" value="InterPro"/>
</dbReference>
<evidence type="ECO:0000256" key="1">
    <source>
        <dbReference type="ARBA" id="ARBA00012528"/>
    </source>
</evidence>
<reference evidence="6 7" key="1">
    <citation type="submission" date="2016-07" db="EMBL/GenBank/DDBJ databases">
        <title>Comparative genomics of the Campylobacter concisus group.</title>
        <authorList>
            <person name="Miller W.G."/>
            <person name="Yee E."/>
            <person name="Chapman M.H."/>
            <person name="Huynh S."/>
            <person name="Bono J.L."/>
            <person name="On S.L.W."/>
            <person name="StLeger J."/>
            <person name="Foster G."/>
            <person name="Parker C.T."/>
        </authorList>
    </citation>
    <scope>NUCLEOTIDE SEQUENCE [LARGE SCALE GENOMIC DNA]</scope>
    <source>
        <strain evidence="6 7">CCUG 21559</strain>
    </source>
</reference>
<gene>
    <name evidence="6" type="primary">cbrR</name>
    <name evidence="6" type="ORF">CMUC_1002</name>
</gene>
<dbReference type="InterPro" id="IPR000160">
    <property type="entry name" value="GGDEF_dom"/>
</dbReference>
<dbReference type="RefSeq" id="WP_034968058.1">
    <property type="nucleotide sequence ID" value="NZ_CP012542.1"/>
</dbReference>
<dbReference type="AlphaFoldDB" id="A0A6G5QGG9"/>
<dbReference type="PANTHER" id="PTHR45138">
    <property type="entry name" value="REGULATORY COMPONENTS OF SENSORY TRANSDUCTION SYSTEM"/>
    <property type="match status" value="1"/>
</dbReference>
<sequence length="419" mass="47458">MERILIVDDNKALSKLIAKKMQSSTELGLEIDVAHDFAEAQALIQKHKNNYFIALLDLNLPDAPNGEIVDYALENNLCVIVLTGSIDEDTKSNFVKKNIIDYVYKGNVDDVNFIFKMIERLYKNKQYKAMIVEDSTPVRNELKRMLKNLQFEVFAAAHGEEAMSYYEDHPDMKLVLTDFNMPVKNGLEVLRELREKADKNTLGIIAMTSPNDDVGAATFLKSGANDFLAKPFGREELTLRVNNTIEAMENIEKIANFANKDFLTGVYNRRFFYANMSEYIPHANSESEPYAVAMLDIDFFKKINDTYGHDVGDKVIQTLAKKLDDSVKGRDVVARFGGEEFCVVLKNIQKTDAIKFFVAVRSAMAANVVEYKDQTIKFTVSIGVAFSDNQRDIHELIEMADSALYNAKENGRNRVEIAE</sequence>
<accession>A0A6G5QGG9</accession>
<dbReference type="InterPro" id="IPR011006">
    <property type="entry name" value="CheY-like_superfamily"/>
</dbReference>
<feature type="domain" description="GGDEF" evidence="5">
    <location>
        <begin position="288"/>
        <end position="419"/>
    </location>
</feature>
<dbReference type="InterPro" id="IPR029787">
    <property type="entry name" value="Nucleotide_cyclase"/>
</dbReference>
<dbReference type="Pfam" id="PF00990">
    <property type="entry name" value="GGDEF"/>
    <property type="match status" value="1"/>
</dbReference>
<dbReference type="InterPro" id="IPR050469">
    <property type="entry name" value="Diguanylate_Cyclase"/>
</dbReference>
<dbReference type="GO" id="GO:0043709">
    <property type="term" value="P:cell adhesion involved in single-species biofilm formation"/>
    <property type="evidence" value="ECO:0007669"/>
    <property type="project" value="TreeGrafter"/>
</dbReference>
<dbReference type="Gene3D" id="3.40.50.2300">
    <property type="match status" value="2"/>
</dbReference>
<dbReference type="SMART" id="SM00448">
    <property type="entry name" value="REC"/>
    <property type="match status" value="2"/>
</dbReference>
<evidence type="ECO:0000256" key="3">
    <source>
        <dbReference type="PROSITE-ProRule" id="PRU00169"/>
    </source>
</evidence>
<dbReference type="Pfam" id="PF00072">
    <property type="entry name" value="Response_reg"/>
    <property type="match status" value="2"/>
</dbReference>
<evidence type="ECO:0000313" key="6">
    <source>
        <dbReference type="EMBL" id="QCD44785.1"/>
    </source>
</evidence>
<dbReference type="GO" id="GO:0005886">
    <property type="term" value="C:plasma membrane"/>
    <property type="evidence" value="ECO:0007669"/>
    <property type="project" value="TreeGrafter"/>
</dbReference>
<dbReference type="EMBL" id="CP012542">
    <property type="protein sequence ID" value="QCD44785.1"/>
    <property type="molecule type" value="Genomic_DNA"/>
</dbReference>
<dbReference type="SUPFAM" id="SSF55073">
    <property type="entry name" value="Nucleotide cyclase"/>
    <property type="match status" value="1"/>
</dbReference>
<organism evidence="6 7">
    <name type="scientific">Campylobacter mucosalis CCUG 21559</name>
    <dbReference type="NCBI Taxonomy" id="1032067"/>
    <lineage>
        <taxon>Bacteria</taxon>
        <taxon>Pseudomonadati</taxon>
        <taxon>Campylobacterota</taxon>
        <taxon>Epsilonproteobacteria</taxon>
        <taxon>Campylobacterales</taxon>
        <taxon>Campylobacteraceae</taxon>
        <taxon>Campylobacter</taxon>
    </lineage>
</organism>